<dbReference type="PANTHER" id="PTHR31088">
    <property type="entry name" value="MEMBRANE-ASSOCIATED PROTEIN VIPP1, CHLOROPLASTIC"/>
    <property type="match status" value="1"/>
</dbReference>
<protein>
    <submittedName>
        <fullName evidence="3">Phage shock protein A</fullName>
    </submittedName>
</protein>
<comment type="caution">
    <text evidence="3">The sequence shown here is derived from an EMBL/GenBank/DDBJ whole genome shotgun (WGS) entry which is preliminary data.</text>
</comment>
<dbReference type="PANTHER" id="PTHR31088:SF6">
    <property type="entry name" value="PHAGE SHOCK PROTEIN A"/>
    <property type="match status" value="1"/>
</dbReference>
<feature type="coiled-coil region" evidence="2">
    <location>
        <begin position="40"/>
        <end position="124"/>
    </location>
</feature>
<keyword evidence="2" id="KW-0175">Coiled coil</keyword>
<dbReference type="Proteomes" id="UP000287224">
    <property type="component" value="Unassembled WGS sequence"/>
</dbReference>
<proteinExistence type="inferred from homology"/>
<dbReference type="Pfam" id="PF04012">
    <property type="entry name" value="PspA_IM30"/>
    <property type="match status" value="1"/>
</dbReference>
<gene>
    <name evidence="3" type="ORF">KDAU_39740</name>
</gene>
<evidence type="ECO:0000256" key="2">
    <source>
        <dbReference type="SAM" id="Coils"/>
    </source>
</evidence>
<evidence type="ECO:0000313" key="3">
    <source>
        <dbReference type="EMBL" id="GCE06645.1"/>
    </source>
</evidence>
<keyword evidence="4" id="KW-1185">Reference proteome</keyword>
<comment type="similarity">
    <text evidence="1">Belongs to the PspA/Vipp/IM30 family.</text>
</comment>
<accession>A0A401ZIH2</accession>
<dbReference type="EMBL" id="BIFQ01000001">
    <property type="protein sequence ID" value="GCE06645.1"/>
    <property type="molecule type" value="Genomic_DNA"/>
</dbReference>
<dbReference type="RefSeq" id="WP_126597573.1">
    <property type="nucleotide sequence ID" value="NZ_BIFQ01000001.1"/>
</dbReference>
<name>A0A401ZIH2_9CHLR</name>
<reference evidence="4" key="1">
    <citation type="submission" date="2018-12" db="EMBL/GenBank/DDBJ databases">
        <title>Tengunoibacter tsumagoiensis gen. nov., sp. nov., Dictyobacter kobayashii sp. nov., D. alpinus sp. nov., and D. joshuensis sp. nov. and description of Dictyobacteraceae fam. nov. within the order Ktedonobacterales isolated from Tengu-no-mugimeshi.</title>
        <authorList>
            <person name="Wang C.M."/>
            <person name="Zheng Y."/>
            <person name="Sakai Y."/>
            <person name="Toyoda A."/>
            <person name="Minakuchi Y."/>
            <person name="Abe K."/>
            <person name="Yokota A."/>
            <person name="Yabe S."/>
        </authorList>
    </citation>
    <scope>NUCLEOTIDE SEQUENCE [LARGE SCALE GENOMIC DNA]</scope>
    <source>
        <strain evidence="4">S-27</strain>
    </source>
</reference>
<evidence type="ECO:0000256" key="1">
    <source>
        <dbReference type="ARBA" id="ARBA00043985"/>
    </source>
</evidence>
<dbReference type="InterPro" id="IPR007157">
    <property type="entry name" value="PspA_VIPP1"/>
</dbReference>
<organism evidence="3 4">
    <name type="scientific">Dictyobacter aurantiacus</name>
    <dbReference type="NCBI Taxonomy" id="1936993"/>
    <lineage>
        <taxon>Bacteria</taxon>
        <taxon>Bacillati</taxon>
        <taxon>Chloroflexota</taxon>
        <taxon>Ktedonobacteria</taxon>
        <taxon>Ktedonobacterales</taxon>
        <taxon>Dictyobacteraceae</taxon>
        <taxon>Dictyobacter</taxon>
    </lineage>
</organism>
<sequence length="253" mass="28499">MGLFSRLANLFQIRASAALDKAEDPGQVMDYSYNKQLEQLQQLRRSVADVVTQEKRLELQQSQLQEKLNKLDFQAQQALRANREDLARMALQRKETLIVQLNGYEQQIAQLKAQEEKLITMERTVSARVETFRTQKEMVKAQYSAAQAQVKINEAVTGISQEMTEMNLAMQRAQNKVLDMQARANAMDTLIEQGTLGEQGLLGAGSGDTLDRELQQIAAEQNVEAQLQALKQQLQLEGPDAQHKQIKGPATEM</sequence>
<dbReference type="OrthoDB" id="9779630at2"/>
<evidence type="ECO:0000313" key="4">
    <source>
        <dbReference type="Proteomes" id="UP000287224"/>
    </source>
</evidence>
<dbReference type="AlphaFoldDB" id="A0A401ZIH2"/>